<keyword evidence="2" id="KW-1185">Reference proteome</keyword>
<evidence type="ECO:0000313" key="1">
    <source>
        <dbReference type="EMBL" id="TFK65275.1"/>
    </source>
</evidence>
<reference evidence="1 2" key="1">
    <citation type="journal article" date="2019" name="Nat. Ecol. Evol.">
        <title>Megaphylogeny resolves global patterns of mushroom evolution.</title>
        <authorList>
            <person name="Varga T."/>
            <person name="Krizsan K."/>
            <person name="Foldi C."/>
            <person name="Dima B."/>
            <person name="Sanchez-Garcia M."/>
            <person name="Sanchez-Ramirez S."/>
            <person name="Szollosi G.J."/>
            <person name="Szarkandi J.G."/>
            <person name="Papp V."/>
            <person name="Albert L."/>
            <person name="Andreopoulos W."/>
            <person name="Angelini C."/>
            <person name="Antonin V."/>
            <person name="Barry K.W."/>
            <person name="Bougher N.L."/>
            <person name="Buchanan P."/>
            <person name="Buyck B."/>
            <person name="Bense V."/>
            <person name="Catcheside P."/>
            <person name="Chovatia M."/>
            <person name="Cooper J."/>
            <person name="Damon W."/>
            <person name="Desjardin D."/>
            <person name="Finy P."/>
            <person name="Geml J."/>
            <person name="Haridas S."/>
            <person name="Hughes K."/>
            <person name="Justo A."/>
            <person name="Karasinski D."/>
            <person name="Kautmanova I."/>
            <person name="Kiss B."/>
            <person name="Kocsube S."/>
            <person name="Kotiranta H."/>
            <person name="LaButti K.M."/>
            <person name="Lechner B.E."/>
            <person name="Liimatainen K."/>
            <person name="Lipzen A."/>
            <person name="Lukacs Z."/>
            <person name="Mihaltcheva S."/>
            <person name="Morgado L.N."/>
            <person name="Niskanen T."/>
            <person name="Noordeloos M.E."/>
            <person name="Ohm R.A."/>
            <person name="Ortiz-Santana B."/>
            <person name="Ovrebo C."/>
            <person name="Racz N."/>
            <person name="Riley R."/>
            <person name="Savchenko A."/>
            <person name="Shiryaev A."/>
            <person name="Soop K."/>
            <person name="Spirin V."/>
            <person name="Szebenyi C."/>
            <person name="Tomsovsky M."/>
            <person name="Tulloss R.E."/>
            <person name="Uehling J."/>
            <person name="Grigoriev I.V."/>
            <person name="Vagvolgyi C."/>
            <person name="Papp T."/>
            <person name="Martin F.M."/>
            <person name="Miettinen O."/>
            <person name="Hibbett D.S."/>
            <person name="Nagy L.G."/>
        </authorList>
    </citation>
    <scope>NUCLEOTIDE SEQUENCE [LARGE SCALE GENOMIC DNA]</scope>
    <source>
        <strain evidence="1 2">NL-1719</strain>
    </source>
</reference>
<proteinExistence type="predicted"/>
<accession>A0ACD3AHP3</accession>
<organism evidence="1 2">
    <name type="scientific">Pluteus cervinus</name>
    <dbReference type="NCBI Taxonomy" id="181527"/>
    <lineage>
        <taxon>Eukaryota</taxon>
        <taxon>Fungi</taxon>
        <taxon>Dikarya</taxon>
        <taxon>Basidiomycota</taxon>
        <taxon>Agaricomycotina</taxon>
        <taxon>Agaricomycetes</taxon>
        <taxon>Agaricomycetidae</taxon>
        <taxon>Agaricales</taxon>
        <taxon>Pluteineae</taxon>
        <taxon>Pluteaceae</taxon>
        <taxon>Pluteus</taxon>
    </lineage>
</organism>
<dbReference type="Proteomes" id="UP000308600">
    <property type="component" value="Unassembled WGS sequence"/>
</dbReference>
<dbReference type="EMBL" id="ML208442">
    <property type="protein sequence ID" value="TFK65275.1"/>
    <property type="molecule type" value="Genomic_DNA"/>
</dbReference>
<gene>
    <name evidence="1" type="ORF">BDN72DRAFT_900832</name>
</gene>
<name>A0ACD3AHP3_9AGAR</name>
<sequence>MSIDSTSLLVQQRPHLLHKAWLSDVAHIKAGKPFTGFNSPVEPLQSKPLVHSRTSMHRLIEGAGDSLVHNTIKPTVIVFHSLNIFALILVSVVLITATTARRIRRIRTWYTYLWTLLLFIISFLLHPFKSSDFQPNFVPCLIQAVLVYVAPPASSWALLALVVEVYMLTQARSAILGTHSRFMLLCAPINIFVWGVTLVVIEGLRHPSSVGMQADLLYCHLSIPTPAIIGTVVYLIPIAVCIPLFVSIVFKAYRNSRLLERDRAVSIIPLASVLRIGVLLFAPILGLGIAFSNNVLENLNRLLPLGLYALLTPVPILTAIAFGSQRDMVSAASSLWGRVLTR</sequence>
<evidence type="ECO:0000313" key="2">
    <source>
        <dbReference type="Proteomes" id="UP000308600"/>
    </source>
</evidence>
<protein>
    <submittedName>
        <fullName evidence="1">Uncharacterized protein</fullName>
    </submittedName>
</protein>